<evidence type="ECO:0000256" key="4">
    <source>
        <dbReference type="ARBA" id="ARBA00022857"/>
    </source>
</evidence>
<dbReference type="PANTHER" id="PTHR23429:SF0">
    <property type="entry name" value="GLUCOSE-6-PHOSPHATE 1-DEHYDROGENASE"/>
    <property type="match status" value="1"/>
</dbReference>
<dbReference type="GO" id="GO:0004345">
    <property type="term" value="F:glucose-6-phosphate dehydrogenase activity"/>
    <property type="evidence" value="ECO:0007669"/>
    <property type="project" value="UniProtKB-UniRule"/>
</dbReference>
<dbReference type="InterPro" id="IPR022674">
    <property type="entry name" value="G6P_DH_NAD-bd"/>
</dbReference>
<dbReference type="AlphaFoldDB" id="A0A4P6ZMB2"/>
<dbReference type="Proteomes" id="UP000294321">
    <property type="component" value="Chromosome"/>
</dbReference>
<keyword evidence="3 7" id="KW-0313">Glucose metabolism</keyword>
<keyword evidence="4 7" id="KW-0521">NADP</keyword>
<accession>A0A4P6ZMB2</accession>
<comment type="pathway">
    <text evidence="1 7">Carbohydrate degradation; pentose phosphate pathway; D-ribulose 5-phosphate from D-glucose 6-phosphate (oxidative stage): step 1/3.</text>
</comment>
<evidence type="ECO:0000256" key="1">
    <source>
        <dbReference type="ARBA" id="ARBA00004937"/>
    </source>
</evidence>
<dbReference type="GO" id="GO:0006006">
    <property type="term" value="P:glucose metabolic process"/>
    <property type="evidence" value="ECO:0007669"/>
    <property type="project" value="UniProtKB-KW"/>
</dbReference>
<evidence type="ECO:0000256" key="5">
    <source>
        <dbReference type="ARBA" id="ARBA00023002"/>
    </source>
</evidence>
<comment type="function">
    <text evidence="7">Catalyzes the oxidation of glucose 6-phosphate to 6-phosphogluconolactone.</text>
</comment>
<evidence type="ECO:0000313" key="11">
    <source>
        <dbReference type="Proteomes" id="UP000294321"/>
    </source>
</evidence>
<dbReference type="RefSeq" id="WP_133442492.1">
    <property type="nucleotide sequence ID" value="NZ_CP034726.1"/>
</dbReference>
<reference evidence="11" key="1">
    <citation type="submission" date="2018-12" db="EMBL/GenBank/DDBJ databases">
        <title>A new species of lactobacillus.</title>
        <authorList>
            <person name="Jian Y."/>
            <person name="Xin L."/>
            <person name="Hong Z.J."/>
            <person name="Ming L.Z."/>
            <person name="Hong X.Z."/>
        </authorList>
    </citation>
    <scope>NUCLEOTIDE SEQUENCE [LARGE SCALE GENOMIC DNA]</scope>
    <source>
        <strain evidence="11">HSLZ-75</strain>
    </source>
</reference>
<dbReference type="EC" id="1.1.1.49" evidence="7"/>
<gene>
    <name evidence="7" type="primary">zwf</name>
    <name evidence="10" type="ORF">ELX58_07550</name>
</gene>
<keyword evidence="5 7" id="KW-0560">Oxidoreductase</keyword>
<comment type="caution">
    <text evidence="7">Lacks conserved residue(s) required for the propagation of feature annotation.</text>
</comment>
<dbReference type="InterPro" id="IPR022675">
    <property type="entry name" value="G6P_DH_C"/>
</dbReference>
<evidence type="ECO:0000313" key="10">
    <source>
        <dbReference type="EMBL" id="QBP18934.1"/>
    </source>
</evidence>
<evidence type="ECO:0000256" key="3">
    <source>
        <dbReference type="ARBA" id="ARBA00022526"/>
    </source>
</evidence>
<dbReference type="Gene3D" id="3.30.360.10">
    <property type="entry name" value="Dihydrodipicolinate Reductase, domain 2"/>
    <property type="match status" value="1"/>
</dbReference>
<feature type="binding site" evidence="7">
    <location>
        <position position="149"/>
    </location>
    <ligand>
        <name>NADP(+)</name>
        <dbReference type="ChEBI" id="CHEBI:58349"/>
    </ligand>
</feature>
<dbReference type="Pfam" id="PF02781">
    <property type="entry name" value="G6PD_C"/>
    <property type="match status" value="1"/>
</dbReference>
<dbReference type="GO" id="GO:0009051">
    <property type="term" value="P:pentose-phosphate shunt, oxidative branch"/>
    <property type="evidence" value="ECO:0007669"/>
    <property type="project" value="TreeGrafter"/>
</dbReference>
<dbReference type="InterPro" id="IPR001282">
    <property type="entry name" value="G6P_DH"/>
</dbReference>
<feature type="domain" description="Glucose-6-phosphate dehydrogenase C-terminal" evidence="9">
    <location>
        <begin position="191"/>
        <end position="480"/>
    </location>
</feature>
<feature type="binding site" evidence="7">
    <location>
        <position position="337"/>
    </location>
    <ligand>
        <name>substrate</name>
    </ligand>
</feature>
<dbReference type="InterPro" id="IPR036291">
    <property type="entry name" value="NAD(P)-bd_dom_sf"/>
</dbReference>
<dbReference type="Gene3D" id="3.40.50.720">
    <property type="entry name" value="NAD(P)-binding Rossmann-like Domain"/>
    <property type="match status" value="1"/>
</dbReference>
<feature type="domain" description="Glucose-6-phosphate dehydrogenase NAD-binding" evidence="8">
    <location>
        <begin position="11"/>
        <end position="188"/>
    </location>
</feature>
<feature type="binding site" evidence="7">
    <location>
        <position position="47"/>
    </location>
    <ligand>
        <name>NADP(+)</name>
        <dbReference type="ChEBI" id="CHEBI:58349"/>
    </ligand>
</feature>
<dbReference type="PROSITE" id="PS00069">
    <property type="entry name" value="G6P_DEHYDROGENASE"/>
    <property type="match status" value="1"/>
</dbReference>
<feature type="binding site" evidence="7">
    <location>
        <position position="179"/>
    </location>
    <ligand>
        <name>substrate</name>
    </ligand>
</feature>
<evidence type="ECO:0000256" key="2">
    <source>
        <dbReference type="ARBA" id="ARBA00009975"/>
    </source>
</evidence>
<dbReference type="UniPathway" id="UPA00115">
    <property type="reaction ID" value="UER00408"/>
</dbReference>
<dbReference type="OrthoDB" id="9802739at2"/>
<dbReference type="InterPro" id="IPR019796">
    <property type="entry name" value="G6P_DH_AS"/>
</dbReference>
<comment type="similarity">
    <text evidence="2 7">Belongs to the glucose-6-phosphate dehydrogenase family.</text>
</comment>
<dbReference type="SUPFAM" id="SSF51735">
    <property type="entry name" value="NAD(P)-binding Rossmann-fold domains"/>
    <property type="match status" value="1"/>
</dbReference>
<dbReference type="Pfam" id="PF00479">
    <property type="entry name" value="G6PD_N"/>
    <property type="match status" value="1"/>
</dbReference>
<dbReference type="NCBIfam" id="TIGR00871">
    <property type="entry name" value="zwf"/>
    <property type="match status" value="1"/>
</dbReference>
<dbReference type="HAMAP" id="MF_00966">
    <property type="entry name" value="G6PD"/>
    <property type="match status" value="1"/>
</dbReference>
<keyword evidence="11" id="KW-1185">Reference proteome</keyword>
<keyword evidence="6 7" id="KW-0119">Carbohydrate metabolism</keyword>
<feature type="binding site" evidence="7">
    <location>
        <begin position="86"/>
        <end position="87"/>
    </location>
    <ligand>
        <name>NADP(+)</name>
        <dbReference type="ChEBI" id="CHEBI:58349"/>
    </ligand>
</feature>
<evidence type="ECO:0000259" key="9">
    <source>
        <dbReference type="Pfam" id="PF02781"/>
    </source>
</evidence>
<comment type="catalytic activity">
    <reaction evidence="7">
        <text>D-glucose 6-phosphate + NADP(+) = 6-phospho-D-glucono-1,5-lactone + NADPH + H(+)</text>
        <dbReference type="Rhea" id="RHEA:15841"/>
        <dbReference type="ChEBI" id="CHEBI:15378"/>
        <dbReference type="ChEBI" id="CHEBI:57783"/>
        <dbReference type="ChEBI" id="CHEBI:57955"/>
        <dbReference type="ChEBI" id="CHEBI:58349"/>
        <dbReference type="ChEBI" id="CHEBI:61548"/>
        <dbReference type="EC" id="1.1.1.49"/>
    </reaction>
</comment>
<proteinExistence type="inferred from homology"/>
<feature type="active site" description="Proton acceptor" evidence="7">
    <location>
        <position position="241"/>
    </location>
</feature>
<dbReference type="PRINTS" id="PR00079">
    <property type="entry name" value="G6PDHDRGNASE"/>
</dbReference>
<evidence type="ECO:0000256" key="7">
    <source>
        <dbReference type="HAMAP-Rule" id="MF_00966"/>
    </source>
</evidence>
<dbReference type="SUPFAM" id="SSF55347">
    <property type="entry name" value="Glyceraldehyde-3-phosphate dehydrogenase-like, C-terminal domain"/>
    <property type="match status" value="1"/>
</dbReference>
<feature type="binding site" evidence="7">
    <location>
        <position position="236"/>
    </location>
    <ligand>
        <name>substrate</name>
    </ligand>
</feature>
<dbReference type="EMBL" id="CP034726">
    <property type="protein sequence ID" value="QBP18934.1"/>
    <property type="molecule type" value="Genomic_DNA"/>
</dbReference>
<dbReference type="PIRSF" id="PIRSF000110">
    <property type="entry name" value="G6PD"/>
    <property type="match status" value="1"/>
</dbReference>
<sequence length="485" mass="55019">MATEKRALIMLFGATGDLAHRKLYPAIFNLYKKGSLRKHFALIGTGRHKWTHDKLREIVANSVKSLADNDTQVKNFVSHFYYQSHDVTNPAHYVVLSKLADKLDKKYQLNGNRIYYIALAPRFFGTVSKNLREQHVLSDNGFNRLIIEKPFGHDYPSAKKLNDSLAATFDKDQIFRIDHYLGKELVQNIYALRFANPLFENVWNHNYIDNVQITLAEGLGVEKRAGYYDGTGALRDMVQNHIMQVLGVIAMEPPKTFNDTDIHAAKAKALNSVEVYDAKGVAKNFVRGQYGAKGSQHEYREEPGVPNDSATETYVAGKVNVQTPRWQGVPFYVRTGKMMGKKETRVDIVFKPAKNIFGDGNDVKPVVLTIHIEPGSGFKLSFNRKQIGNGFKLTTASMNDMESKEDIAKTPQPYERLINDALAGDLSNFAGWPEIAHDWKFVDPIRKYWDSKKPDFPNYTPGTMGPKAADELLKRDGRHWIYPEN</sequence>
<feature type="binding site" evidence="7">
    <location>
        <position position="217"/>
    </location>
    <ligand>
        <name>substrate</name>
    </ligand>
</feature>
<feature type="binding site" evidence="7">
    <location>
        <position position="342"/>
    </location>
    <ligand>
        <name>substrate</name>
    </ligand>
</feature>
<evidence type="ECO:0000256" key="6">
    <source>
        <dbReference type="ARBA" id="ARBA00023277"/>
    </source>
</evidence>
<dbReference type="GO" id="GO:0005829">
    <property type="term" value="C:cytosol"/>
    <property type="evidence" value="ECO:0007669"/>
    <property type="project" value="TreeGrafter"/>
</dbReference>
<dbReference type="KEGG" id="lji:ELX58_07550"/>
<protein>
    <recommendedName>
        <fullName evidence="7">Glucose-6-phosphate 1-dehydrogenase</fullName>
        <shortName evidence="7">G6PD</shortName>
        <ecNumber evidence="7">1.1.1.49</ecNumber>
    </recommendedName>
</protein>
<evidence type="ECO:0000259" key="8">
    <source>
        <dbReference type="Pfam" id="PF00479"/>
    </source>
</evidence>
<feature type="binding site" evidence="7">
    <location>
        <position position="183"/>
    </location>
    <ligand>
        <name>substrate</name>
    </ligand>
</feature>
<name>A0A4P6ZMB2_9LACO</name>
<dbReference type="GO" id="GO:0050661">
    <property type="term" value="F:NADP binding"/>
    <property type="evidence" value="ECO:0007669"/>
    <property type="project" value="UniProtKB-UniRule"/>
</dbReference>
<organism evidence="10 11">
    <name type="scientific">Acetilactobacillus jinshanensis</name>
    <dbReference type="NCBI Taxonomy" id="1720083"/>
    <lineage>
        <taxon>Bacteria</taxon>
        <taxon>Bacillati</taxon>
        <taxon>Bacillota</taxon>
        <taxon>Bacilli</taxon>
        <taxon>Lactobacillales</taxon>
        <taxon>Lactobacillaceae</taxon>
        <taxon>Acetilactobacillus</taxon>
    </lineage>
</organism>
<dbReference type="PANTHER" id="PTHR23429">
    <property type="entry name" value="GLUCOSE-6-PHOSPHATE 1-DEHYDROGENASE G6PD"/>
    <property type="match status" value="1"/>
</dbReference>